<feature type="non-terminal residue" evidence="1">
    <location>
        <position position="1"/>
    </location>
</feature>
<evidence type="ECO:0000313" key="1">
    <source>
        <dbReference type="EMBL" id="GAH81342.1"/>
    </source>
</evidence>
<gene>
    <name evidence="1" type="ORF">S03H2_66515</name>
</gene>
<comment type="caution">
    <text evidence="1">The sequence shown here is derived from an EMBL/GenBank/DDBJ whole genome shotgun (WGS) entry which is preliminary data.</text>
</comment>
<proteinExistence type="predicted"/>
<accession>X1IHZ8</accession>
<reference evidence="1" key="1">
    <citation type="journal article" date="2014" name="Front. Microbiol.">
        <title>High frequency of phylogenetically diverse reductive dehalogenase-homologous genes in deep subseafloor sedimentary metagenomes.</title>
        <authorList>
            <person name="Kawai M."/>
            <person name="Futagami T."/>
            <person name="Toyoda A."/>
            <person name="Takaki Y."/>
            <person name="Nishi S."/>
            <person name="Hori S."/>
            <person name="Arai W."/>
            <person name="Tsubouchi T."/>
            <person name="Morono Y."/>
            <person name="Uchiyama I."/>
            <person name="Ito T."/>
            <person name="Fujiyama A."/>
            <person name="Inagaki F."/>
            <person name="Takami H."/>
        </authorList>
    </citation>
    <scope>NUCLEOTIDE SEQUENCE</scope>
    <source>
        <strain evidence="1">Expedition CK06-06</strain>
    </source>
</reference>
<sequence>KRINNLLEKYELPLDEEEFLRKWNPLDIQKN</sequence>
<organism evidence="1">
    <name type="scientific">marine sediment metagenome</name>
    <dbReference type="NCBI Taxonomy" id="412755"/>
    <lineage>
        <taxon>unclassified sequences</taxon>
        <taxon>metagenomes</taxon>
        <taxon>ecological metagenomes</taxon>
    </lineage>
</organism>
<name>X1IHZ8_9ZZZZ</name>
<protein>
    <submittedName>
        <fullName evidence="1">Uncharacterized protein</fullName>
    </submittedName>
</protein>
<dbReference type="EMBL" id="BARU01043439">
    <property type="protein sequence ID" value="GAH81342.1"/>
    <property type="molecule type" value="Genomic_DNA"/>
</dbReference>
<dbReference type="AlphaFoldDB" id="X1IHZ8"/>